<sequence length="304" mass="34235">MMKVVITGPTGAIGMALIQLCITKQIEVLAICRKGSPGLVYMPQNPLIHIVEANLDEYAALELPGQYDVFYHFAWASTSRESRNDVYSQNQNVTHTLDAVRLAKRLGCHTFIGAGSQAEYGRSEMPLTSRTPAFPENGYGIAKLCAGQLSRILCEQLEIKHIWTRILSVYGPYDDEHTMVISTIKRLLSQEELPFTQGEQIWDFLYSEDAADMLYRLAIQGENFRTYCIGSGEGRKLKTFIREIVDVVAPKQEPVFGAIPHNRNQVMHLVADLDELEQDIGPVTLTPFALGIRKTMEEVMRRLQ</sequence>
<dbReference type="EMBL" id="JBHHMI010000024">
    <property type="protein sequence ID" value="MFB5269067.1"/>
    <property type="molecule type" value="Genomic_DNA"/>
</dbReference>
<evidence type="ECO:0000313" key="3">
    <source>
        <dbReference type="EMBL" id="MFB5269067.1"/>
    </source>
</evidence>
<evidence type="ECO:0000313" key="4">
    <source>
        <dbReference type="Proteomes" id="UP001580346"/>
    </source>
</evidence>
<evidence type="ECO:0000259" key="2">
    <source>
        <dbReference type="Pfam" id="PF01370"/>
    </source>
</evidence>
<comment type="caution">
    <text evidence="3">The sequence shown here is derived from an EMBL/GenBank/DDBJ whole genome shotgun (WGS) entry which is preliminary data.</text>
</comment>
<proteinExistence type="inferred from homology"/>
<dbReference type="Gene3D" id="3.40.50.720">
    <property type="entry name" value="NAD(P)-binding Rossmann-like Domain"/>
    <property type="match status" value="1"/>
</dbReference>
<evidence type="ECO:0000256" key="1">
    <source>
        <dbReference type="ARBA" id="ARBA00007637"/>
    </source>
</evidence>
<dbReference type="SUPFAM" id="SSF51735">
    <property type="entry name" value="NAD(P)-binding Rossmann-fold domains"/>
    <property type="match status" value="1"/>
</dbReference>
<dbReference type="InterPro" id="IPR036291">
    <property type="entry name" value="NAD(P)-bd_dom_sf"/>
</dbReference>
<dbReference type="InterPro" id="IPR001509">
    <property type="entry name" value="Epimerase_deHydtase"/>
</dbReference>
<feature type="domain" description="NAD-dependent epimerase/dehydratase" evidence="2">
    <location>
        <begin position="4"/>
        <end position="230"/>
    </location>
</feature>
<dbReference type="PANTHER" id="PTHR43000">
    <property type="entry name" value="DTDP-D-GLUCOSE 4,6-DEHYDRATASE-RELATED"/>
    <property type="match status" value="1"/>
</dbReference>
<dbReference type="RefSeq" id="WP_375357343.1">
    <property type="nucleotide sequence ID" value="NZ_JBHHMI010000024.1"/>
</dbReference>
<gene>
    <name evidence="3" type="ORF">ACE41H_20085</name>
</gene>
<comment type="similarity">
    <text evidence="1">Belongs to the NAD(P)-dependent epimerase/dehydratase family.</text>
</comment>
<reference evidence="3 4" key="1">
    <citation type="submission" date="2024-09" db="EMBL/GenBank/DDBJ databases">
        <title>Paenibacillus zeirhizospherea sp. nov., isolated from surface of the maize (Zea mays) roots in a horticulture field, Hungary.</title>
        <authorList>
            <person name="Marton D."/>
            <person name="Farkas M."/>
            <person name="Bedics A."/>
            <person name="Toth E."/>
            <person name="Tancsics A."/>
            <person name="Boka K."/>
            <person name="Maroti G."/>
            <person name="Kriszt B."/>
            <person name="Cserhati M."/>
        </authorList>
    </citation>
    <scope>NUCLEOTIDE SEQUENCE [LARGE SCALE GENOMIC DNA]</scope>
    <source>
        <strain evidence="3 4">KCTC 33519</strain>
    </source>
</reference>
<dbReference type="Pfam" id="PF01370">
    <property type="entry name" value="Epimerase"/>
    <property type="match status" value="1"/>
</dbReference>
<organism evidence="3 4">
    <name type="scientific">Paenibacillus enshidis</name>
    <dbReference type="NCBI Taxonomy" id="1458439"/>
    <lineage>
        <taxon>Bacteria</taxon>
        <taxon>Bacillati</taxon>
        <taxon>Bacillota</taxon>
        <taxon>Bacilli</taxon>
        <taxon>Bacillales</taxon>
        <taxon>Paenibacillaceae</taxon>
        <taxon>Paenibacillus</taxon>
    </lineage>
</organism>
<name>A0ABV5AYK7_9BACL</name>
<keyword evidence="4" id="KW-1185">Reference proteome</keyword>
<dbReference type="Proteomes" id="UP001580346">
    <property type="component" value="Unassembled WGS sequence"/>
</dbReference>
<protein>
    <submittedName>
        <fullName evidence="3">NAD-dependent epimerase/dehydratase family protein</fullName>
    </submittedName>
</protein>
<accession>A0ABV5AYK7</accession>